<dbReference type="InterPro" id="IPR000846">
    <property type="entry name" value="DapB_N"/>
</dbReference>
<keyword evidence="17" id="KW-1185">Reference proteome</keyword>
<evidence type="ECO:0000313" key="17">
    <source>
        <dbReference type="Proteomes" id="UP001521209"/>
    </source>
</evidence>
<comment type="function">
    <text evidence="13">Catalyzes the conversion of 4-hydroxy-tetrahydrodipicolinate (HTPA) to tetrahydrodipicolinate.</text>
</comment>
<feature type="binding site" evidence="13">
    <location>
        <begin position="75"/>
        <end position="77"/>
    </location>
    <ligand>
        <name>NAD(+)</name>
        <dbReference type="ChEBI" id="CHEBI:57540"/>
    </ligand>
</feature>
<evidence type="ECO:0000256" key="8">
    <source>
        <dbReference type="ARBA" id="ARBA00023154"/>
    </source>
</evidence>
<evidence type="ECO:0000256" key="5">
    <source>
        <dbReference type="ARBA" id="ARBA00022915"/>
    </source>
</evidence>
<keyword evidence="5 13" id="KW-0220">Diaminopimelate biosynthesis</keyword>
<dbReference type="PIRSF" id="PIRSF000161">
    <property type="entry name" value="DHPR"/>
    <property type="match status" value="1"/>
</dbReference>
<keyword evidence="7 13" id="KW-0520">NAD</keyword>
<dbReference type="PROSITE" id="PS01298">
    <property type="entry name" value="DAPB"/>
    <property type="match status" value="1"/>
</dbReference>
<feature type="binding site" evidence="13">
    <location>
        <begin position="143"/>
        <end position="144"/>
    </location>
    <ligand>
        <name>(S)-2,3,4,5-tetrahydrodipicolinate</name>
        <dbReference type="ChEBI" id="CHEBI:16845"/>
    </ligand>
</feature>
<dbReference type="Pfam" id="PF05173">
    <property type="entry name" value="DapB_C"/>
    <property type="match status" value="1"/>
</dbReference>
<evidence type="ECO:0000259" key="15">
    <source>
        <dbReference type="Pfam" id="PF05173"/>
    </source>
</evidence>
<comment type="pathway">
    <text evidence="9 13">Amino-acid biosynthesis; L-lysine biosynthesis via DAP pathway; (S)-tetrahydrodipicolinate from L-aspartate: step 4/4.</text>
</comment>
<dbReference type="SUPFAM" id="SSF51735">
    <property type="entry name" value="NAD(P)-binding Rossmann-fold domains"/>
    <property type="match status" value="1"/>
</dbReference>
<comment type="catalytic activity">
    <reaction evidence="12 13">
        <text>(S)-2,3,4,5-tetrahydrodipicolinate + NAD(+) + H2O = (2S,4S)-4-hydroxy-2,3,4,5-tetrahydrodipicolinate + NADH + H(+)</text>
        <dbReference type="Rhea" id="RHEA:35323"/>
        <dbReference type="ChEBI" id="CHEBI:15377"/>
        <dbReference type="ChEBI" id="CHEBI:15378"/>
        <dbReference type="ChEBI" id="CHEBI:16845"/>
        <dbReference type="ChEBI" id="CHEBI:57540"/>
        <dbReference type="ChEBI" id="CHEBI:57945"/>
        <dbReference type="ChEBI" id="CHEBI:67139"/>
        <dbReference type="EC" id="1.17.1.8"/>
    </reaction>
</comment>
<evidence type="ECO:0000259" key="14">
    <source>
        <dbReference type="Pfam" id="PF01113"/>
    </source>
</evidence>
<feature type="domain" description="Dihydrodipicolinate reductase C-terminal" evidence="15">
    <location>
        <begin position="105"/>
        <end position="242"/>
    </location>
</feature>
<dbReference type="Proteomes" id="UP001521209">
    <property type="component" value="Unassembled WGS sequence"/>
</dbReference>
<feature type="binding site" evidence="13">
    <location>
        <begin position="9"/>
        <end position="14"/>
    </location>
    <ligand>
        <name>NAD(+)</name>
        <dbReference type="ChEBI" id="CHEBI:57540"/>
    </ligand>
</feature>
<evidence type="ECO:0000256" key="2">
    <source>
        <dbReference type="ARBA" id="ARBA00022490"/>
    </source>
</evidence>
<comment type="subcellular location">
    <subcellularLocation>
        <location evidence="13">Cytoplasm</location>
    </subcellularLocation>
</comment>
<dbReference type="InterPro" id="IPR022663">
    <property type="entry name" value="DapB_C"/>
</dbReference>
<feature type="domain" description="Dihydrodipicolinate reductase N-terminal" evidence="14">
    <location>
        <begin position="4"/>
        <end position="102"/>
    </location>
</feature>
<dbReference type="InterPro" id="IPR036291">
    <property type="entry name" value="NAD(P)-bd_dom_sf"/>
</dbReference>
<evidence type="ECO:0000256" key="4">
    <source>
        <dbReference type="ARBA" id="ARBA00022857"/>
    </source>
</evidence>
<protein>
    <recommendedName>
        <fullName evidence="10 13">4-hydroxy-tetrahydrodipicolinate reductase</fullName>
        <shortName evidence="13">HTPA reductase</shortName>
        <ecNumber evidence="10 13">1.17.1.8</ecNumber>
    </recommendedName>
</protein>
<dbReference type="HAMAP" id="MF_00102">
    <property type="entry name" value="DapB"/>
    <property type="match status" value="1"/>
</dbReference>
<evidence type="ECO:0000256" key="9">
    <source>
        <dbReference type="ARBA" id="ARBA00037922"/>
    </source>
</evidence>
<dbReference type="PANTHER" id="PTHR20836:SF0">
    <property type="entry name" value="4-HYDROXY-TETRAHYDRODIPICOLINATE REDUCTASE 1, CHLOROPLASTIC-RELATED"/>
    <property type="match status" value="1"/>
</dbReference>
<evidence type="ECO:0000256" key="12">
    <source>
        <dbReference type="ARBA" id="ARBA00049396"/>
    </source>
</evidence>
<evidence type="ECO:0000256" key="7">
    <source>
        <dbReference type="ARBA" id="ARBA00023027"/>
    </source>
</evidence>
<dbReference type="PANTHER" id="PTHR20836">
    <property type="entry name" value="DIHYDRODIPICOLINATE REDUCTASE"/>
    <property type="match status" value="1"/>
</dbReference>
<evidence type="ECO:0000256" key="10">
    <source>
        <dbReference type="ARBA" id="ARBA00038983"/>
    </source>
</evidence>
<sequence>MKTRIGIAGITGRMGRLLAEAVPASGAVLAGGIGRDGDLAALAVESDVIIDFTTAATTACHARSLAGAATPWVLGTTGLTSDDEAEVNVASARIPVFAAANFAPGVNLVLAIAERLGAALPAESHDAEILEMHHRQKIDAPSGTAIALGRAIAQGRGVDLDSVIESGRHGATGARKPGAIGFAALRGGQIVGSHSAIFTAATEQITITHHALDRRIFADGAVRAALWLAGKPPGRYGMRDLLGL</sequence>
<name>A0ABS9DUP3_9PROT</name>
<accession>A0ABS9DUP3</accession>
<evidence type="ECO:0000256" key="1">
    <source>
        <dbReference type="ARBA" id="ARBA00006642"/>
    </source>
</evidence>
<comment type="caution">
    <text evidence="13">Lacks conserved residue(s) required for the propagation of feature annotation.</text>
</comment>
<feature type="active site" description="Proton donor/acceptor" evidence="13">
    <location>
        <position position="133"/>
    </location>
</feature>
<evidence type="ECO:0000256" key="3">
    <source>
        <dbReference type="ARBA" id="ARBA00022605"/>
    </source>
</evidence>
<dbReference type="Gene3D" id="3.40.50.720">
    <property type="entry name" value="NAD(P)-binding Rossmann-like Domain"/>
    <property type="match status" value="1"/>
</dbReference>
<dbReference type="Gene3D" id="3.30.360.10">
    <property type="entry name" value="Dihydrodipicolinate Reductase, domain 2"/>
    <property type="match status" value="1"/>
</dbReference>
<feature type="binding site" evidence="13">
    <location>
        <position position="134"/>
    </location>
    <ligand>
        <name>(S)-2,3,4,5-tetrahydrodipicolinate</name>
        <dbReference type="ChEBI" id="CHEBI:16845"/>
    </ligand>
</feature>
<keyword evidence="8 13" id="KW-0457">Lysine biosynthesis</keyword>
<evidence type="ECO:0000256" key="13">
    <source>
        <dbReference type="HAMAP-Rule" id="MF_00102"/>
    </source>
</evidence>
<evidence type="ECO:0000313" key="16">
    <source>
        <dbReference type="EMBL" id="MCF3946444.1"/>
    </source>
</evidence>
<organism evidence="16 17">
    <name type="scientific">Acidiphilium iwatense</name>
    <dbReference type="NCBI Taxonomy" id="768198"/>
    <lineage>
        <taxon>Bacteria</taxon>
        <taxon>Pseudomonadati</taxon>
        <taxon>Pseudomonadota</taxon>
        <taxon>Alphaproteobacteria</taxon>
        <taxon>Acetobacterales</taxon>
        <taxon>Acidocellaceae</taxon>
        <taxon>Acidiphilium</taxon>
    </lineage>
</organism>
<keyword evidence="4 13" id="KW-0521">NADP</keyword>
<dbReference type="NCBIfam" id="TIGR00036">
    <property type="entry name" value="dapB"/>
    <property type="match status" value="1"/>
</dbReference>
<dbReference type="CDD" id="cd02274">
    <property type="entry name" value="DHDPR_N"/>
    <property type="match status" value="1"/>
</dbReference>
<dbReference type="InterPro" id="IPR022664">
    <property type="entry name" value="DapB_N_CS"/>
</dbReference>
<dbReference type="EC" id="1.17.1.8" evidence="10 13"/>
<comment type="similarity">
    <text evidence="1 13">Belongs to the DapB family.</text>
</comment>
<proteinExistence type="inferred from homology"/>
<dbReference type="InterPro" id="IPR023940">
    <property type="entry name" value="DHDPR_bac"/>
</dbReference>
<feature type="binding site" evidence="13">
    <location>
        <begin position="99"/>
        <end position="102"/>
    </location>
    <ligand>
        <name>NAD(+)</name>
        <dbReference type="ChEBI" id="CHEBI:57540"/>
    </ligand>
</feature>
<keyword evidence="3 13" id="KW-0028">Amino-acid biosynthesis</keyword>
<reference evidence="16 17" key="1">
    <citation type="submission" date="2022-01" db="EMBL/GenBank/DDBJ databases">
        <authorList>
            <person name="Won M."/>
            <person name="Kim S.-J."/>
            <person name="Kwon S.-W."/>
        </authorList>
    </citation>
    <scope>NUCLEOTIDE SEQUENCE [LARGE SCALE GENOMIC DNA]</scope>
    <source>
        <strain evidence="16 17">KCTC 23505</strain>
    </source>
</reference>
<comment type="caution">
    <text evidence="16">The sequence shown here is derived from an EMBL/GenBank/DDBJ whole genome shotgun (WGS) entry which is preliminary data.</text>
</comment>
<keyword evidence="6 13" id="KW-0560">Oxidoreductase</keyword>
<comment type="caution">
    <text evidence="13">Was originally thought to be a dihydrodipicolinate reductase (DHDPR), catalyzing the conversion of dihydrodipicolinate to tetrahydrodipicolinate. However, it was shown in E.coli that the substrate of the enzymatic reaction is not dihydrodipicolinate (DHDP) but in fact (2S,4S)-4-hydroxy-2,3,4,5-tetrahydrodipicolinic acid (HTPA), the product released by the DapA-catalyzed reaction.</text>
</comment>
<comment type="catalytic activity">
    <reaction evidence="11 13">
        <text>(S)-2,3,4,5-tetrahydrodipicolinate + NADP(+) + H2O = (2S,4S)-4-hydroxy-2,3,4,5-tetrahydrodipicolinate + NADPH + H(+)</text>
        <dbReference type="Rhea" id="RHEA:35331"/>
        <dbReference type="ChEBI" id="CHEBI:15377"/>
        <dbReference type="ChEBI" id="CHEBI:15378"/>
        <dbReference type="ChEBI" id="CHEBI:16845"/>
        <dbReference type="ChEBI" id="CHEBI:57783"/>
        <dbReference type="ChEBI" id="CHEBI:58349"/>
        <dbReference type="ChEBI" id="CHEBI:67139"/>
        <dbReference type="EC" id="1.17.1.8"/>
    </reaction>
</comment>
<dbReference type="Pfam" id="PF01113">
    <property type="entry name" value="DapB_N"/>
    <property type="match status" value="1"/>
</dbReference>
<dbReference type="SUPFAM" id="SSF55347">
    <property type="entry name" value="Glyceraldehyde-3-phosphate dehydrogenase-like, C-terminal domain"/>
    <property type="match status" value="1"/>
</dbReference>
<evidence type="ECO:0000256" key="11">
    <source>
        <dbReference type="ARBA" id="ARBA00049080"/>
    </source>
</evidence>
<gene>
    <name evidence="13 16" type="primary">dapB</name>
    <name evidence="16" type="ORF">L2A60_07070</name>
</gene>
<dbReference type="EMBL" id="JAKGBZ010000010">
    <property type="protein sequence ID" value="MCF3946444.1"/>
    <property type="molecule type" value="Genomic_DNA"/>
</dbReference>
<dbReference type="RefSeq" id="WP_235703677.1">
    <property type="nucleotide sequence ID" value="NZ_JAKGBZ010000010.1"/>
</dbReference>
<evidence type="ECO:0000256" key="6">
    <source>
        <dbReference type="ARBA" id="ARBA00023002"/>
    </source>
</evidence>
<comment type="subunit">
    <text evidence="13">Homotetramer.</text>
</comment>
<feature type="active site" description="Proton donor" evidence="13">
    <location>
        <position position="137"/>
    </location>
</feature>
<dbReference type="GO" id="GO:0008839">
    <property type="term" value="F:4-hydroxy-tetrahydrodipicolinate reductase"/>
    <property type="evidence" value="ECO:0007669"/>
    <property type="project" value="UniProtKB-EC"/>
</dbReference>
<keyword evidence="2 13" id="KW-0963">Cytoplasm</keyword>